<protein>
    <recommendedName>
        <fullName evidence="1">Integrase catalytic domain-containing protein</fullName>
    </recommendedName>
</protein>
<dbReference type="InterPro" id="IPR001584">
    <property type="entry name" value="Integrase_cat-core"/>
</dbReference>
<keyword evidence="3" id="KW-1185">Reference proteome</keyword>
<name>A0A0D6LBL1_9BILA</name>
<dbReference type="GO" id="GO:0015074">
    <property type="term" value="P:DNA integration"/>
    <property type="evidence" value="ECO:0007669"/>
    <property type="project" value="InterPro"/>
</dbReference>
<gene>
    <name evidence="2" type="ORF">ANCCEY_12267</name>
</gene>
<dbReference type="AlphaFoldDB" id="A0A0D6LBL1"/>
<dbReference type="PROSITE" id="PS50994">
    <property type="entry name" value="INTEGRASE"/>
    <property type="match status" value="1"/>
</dbReference>
<evidence type="ECO:0000313" key="2">
    <source>
        <dbReference type="EMBL" id="EPB68638.1"/>
    </source>
</evidence>
<dbReference type="InterPro" id="IPR036397">
    <property type="entry name" value="RNaseH_sf"/>
</dbReference>
<reference evidence="2 3" key="1">
    <citation type="submission" date="2013-05" db="EMBL/GenBank/DDBJ databases">
        <title>Draft genome of the parasitic nematode Anyclostoma ceylanicum.</title>
        <authorList>
            <person name="Mitreva M."/>
        </authorList>
    </citation>
    <scope>NUCLEOTIDE SEQUENCE [LARGE SCALE GENOMIC DNA]</scope>
</reference>
<sequence>MDDLPDRHVQKTRPFEHAGIDSFEPLSIKHDEELKRAYDVILTCATTRLVHLELVPYMNTSQLLNALRRFLPRRDVPASMTSDNGPDFLLAE</sequence>
<proteinExistence type="predicted"/>
<accession>A0A0D6LBL1</accession>
<dbReference type="EMBL" id="KE125404">
    <property type="protein sequence ID" value="EPB68638.1"/>
    <property type="molecule type" value="Genomic_DNA"/>
</dbReference>
<dbReference type="GO" id="GO:0003676">
    <property type="term" value="F:nucleic acid binding"/>
    <property type="evidence" value="ECO:0007669"/>
    <property type="project" value="InterPro"/>
</dbReference>
<organism evidence="2 3">
    <name type="scientific">Ancylostoma ceylanicum</name>
    <dbReference type="NCBI Taxonomy" id="53326"/>
    <lineage>
        <taxon>Eukaryota</taxon>
        <taxon>Metazoa</taxon>
        <taxon>Ecdysozoa</taxon>
        <taxon>Nematoda</taxon>
        <taxon>Chromadorea</taxon>
        <taxon>Rhabditida</taxon>
        <taxon>Rhabditina</taxon>
        <taxon>Rhabditomorpha</taxon>
        <taxon>Strongyloidea</taxon>
        <taxon>Ancylostomatidae</taxon>
        <taxon>Ancylostomatinae</taxon>
        <taxon>Ancylostoma</taxon>
    </lineage>
</organism>
<evidence type="ECO:0000259" key="1">
    <source>
        <dbReference type="PROSITE" id="PS50994"/>
    </source>
</evidence>
<dbReference type="InterPro" id="IPR012337">
    <property type="entry name" value="RNaseH-like_sf"/>
</dbReference>
<dbReference type="PANTHER" id="PTHR47331:SF1">
    <property type="entry name" value="GAG-LIKE PROTEIN"/>
    <property type="match status" value="1"/>
</dbReference>
<feature type="domain" description="Integrase catalytic" evidence="1">
    <location>
        <begin position="10"/>
        <end position="92"/>
    </location>
</feature>
<dbReference type="Proteomes" id="UP000054495">
    <property type="component" value="Unassembled WGS sequence"/>
</dbReference>
<dbReference type="SUPFAM" id="SSF53098">
    <property type="entry name" value="Ribonuclease H-like"/>
    <property type="match status" value="1"/>
</dbReference>
<dbReference type="Gene3D" id="3.30.420.10">
    <property type="entry name" value="Ribonuclease H-like superfamily/Ribonuclease H"/>
    <property type="match status" value="1"/>
</dbReference>
<evidence type="ECO:0000313" key="3">
    <source>
        <dbReference type="Proteomes" id="UP000054495"/>
    </source>
</evidence>
<dbReference type="PANTHER" id="PTHR47331">
    <property type="entry name" value="PHD-TYPE DOMAIN-CONTAINING PROTEIN"/>
    <property type="match status" value="1"/>
</dbReference>